<dbReference type="SUPFAM" id="SSF47384">
    <property type="entry name" value="Homodimeric domain of signal transducing histidine kinase"/>
    <property type="match status" value="1"/>
</dbReference>
<evidence type="ECO:0000256" key="6">
    <source>
        <dbReference type="ARBA" id="ARBA00022692"/>
    </source>
</evidence>
<evidence type="ECO:0000259" key="11">
    <source>
        <dbReference type="PROSITE" id="PS50109"/>
    </source>
</evidence>
<dbReference type="PROSITE" id="PS50885">
    <property type="entry name" value="HAMP"/>
    <property type="match status" value="1"/>
</dbReference>
<dbReference type="GO" id="GO:0016020">
    <property type="term" value="C:membrane"/>
    <property type="evidence" value="ECO:0007669"/>
    <property type="project" value="UniProtKB-SubCell"/>
</dbReference>
<evidence type="ECO:0000313" key="13">
    <source>
        <dbReference type="EMBL" id="SEI61219.1"/>
    </source>
</evidence>
<dbReference type="PANTHER" id="PTHR45436">
    <property type="entry name" value="SENSOR HISTIDINE KINASE YKOH"/>
    <property type="match status" value="1"/>
</dbReference>
<feature type="domain" description="Histidine kinase" evidence="11">
    <location>
        <begin position="446"/>
        <end position="667"/>
    </location>
</feature>
<dbReference type="Gene3D" id="6.10.340.10">
    <property type="match status" value="1"/>
</dbReference>
<dbReference type="SUPFAM" id="SSF49344">
    <property type="entry name" value="CBD9-like"/>
    <property type="match status" value="1"/>
</dbReference>
<dbReference type="InterPro" id="IPR036097">
    <property type="entry name" value="HisK_dim/P_sf"/>
</dbReference>
<dbReference type="GO" id="GO:0000155">
    <property type="term" value="F:phosphorelay sensor kinase activity"/>
    <property type="evidence" value="ECO:0007669"/>
    <property type="project" value="InterPro"/>
</dbReference>
<comment type="catalytic activity">
    <reaction evidence="1">
        <text>ATP + protein L-histidine = ADP + protein N-phospho-L-histidine.</text>
        <dbReference type="EC" id="2.7.13.3"/>
    </reaction>
</comment>
<evidence type="ECO:0000256" key="4">
    <source>
        <dbReference type="ARBA" id="ARBA00022553"/>
    </source>
</evidence>
<keyword evidence="8 10" id="KW-1133">Transmembrane helix</keyword>
<dbReference type="STRING" id="529704.SAMN02927913_1105"/>
<dbReference type="InterPro" id="IPR036890">
    <property type="entry name" value="HATPase_C_sf"/>
</dbReference>
<dbReference type="InterPro" id="IPR003660">
    <property type="entry name" value="HAMP_dom"/>
</dbReference>
<dbReference type="PANTHER" id="PTHR45436:SF5">
    <property type="entry name" value="SENSOR HISTIDINE KINASE TRCS"/>
    <property type="match status" value="1"/>
</dbReference>
<proteinExistence type="predicted"/>
<evidence type="ECO:0000256" key="7">
    <source>
        <dbReference type="ARBA" id="ARBA00022777"/>
    </source>
</evidence>
<evidence type="ECO:0000256" key="5">
    <source>
        <dbReference type="ARBA" id="ARBA00022679"/>
    </source>
</evidence>
<organism evidence="13 14">
    <name type="scientific">Frateuria terrea</name>
    <dbReference type="NCBI Taxonomy" id="529704"/>
    <lineage>
        <taxon>Bacteria</taxon>
        <taxon>Pseudomonadati</taxon>
        <taxon>Pseudomonadota</taxon>
        <taxon>Gammaproteobacteria</taxon>
        <taxon>Lysobacterales</taxon>
        <taxon>Rhodanobacteraceae</taxon>
        <taxon>Frateuria</taxon>
    </lineage>
</organism>
<dbReference type="SMART" id="SM00387">
    <property type="entry name" value="HATPase_c"/>
    <property type="match status" value="1"/>
</dbReference>
<dbReference type="InterPro" id="IPR003661">
    <property type="entry name" value="HisK_dim/P_dom"/>
</dbReference>
<keyword evidence="9" id="KW-0902">Two-component regulatory system</keyword>
<evidence type="ECO:0000256" key="3">
    <source>
        <dbReference type="ARBA" id="ARBA00012438"/>
    </source>
</evidence>
<evidence type="ECO:0000256" key="2">
    <source>
        <dbReference type="ARBA" id="ARBA00004370"/>
    </source>
</evidence>
<dbReference type="OrthoDB" id="6735159at2"/>
<evidence type="ECO:0000256" key="8">
    <source>
        <dbReference type="ARBA" id="ARBA00022989"/>
    </source>
</evidence>
<dbReference type="InterPro" id="IPR003594">
    <property type="entry name" value="HATPase_dom"/>
</dbReference>
<gene>
    <name evidence="13" type="ORF">SAMN04487997_1190</name>
</gene>
<dbReference type="Pfam" id="PF02518">
    <property type="entry name" value="HATPase_c"/>
    <property type="match status" value="1"/>
</dbReference>
<dbReference type="InterPro" id="IPR050428">
    <property type="entry name" value="TCS_sensor_his_kinase"/>
</dbReference>
<accession>A0A1H6RZX4</accession>
<keyword evidence="14" id="KW-1185">Reference proteome</keyword>
<dbReference type="CDD" id="cd00075">
    <property type="entry name" value="HATPase"/>
    <property type="match status" value="1"/>
</dbReference>
<dbReference type="Gene3D" id="2.60.40.1190">
    <property type="match status" value="1"/>
</dbReference>
<reference evidence="13 14" key="1">
    <citation type="submission" date="2016-10" db="EMBL/GenBank/DDBJ databases">
        <authorList>
            <person name="de Groot N.N."/>
        </authorList>
    </citation>
    <scope>NUCLEOTIDE SEQUENCE [LARGE SCALE GENOMIC DNA]</scope>
    <source>
        <strain evidence="13 14">DSM 26515</strain>
    </source>
</reference>
<evidence type="ECO:0000313" key="14">
    <source>
        <dbReference type="Proteomes" id="UP000199420"/>
    </source>
</evidence>
<dbReference type="Pfam" id="PF00512">
    <property type="entry name" value="HisKA"/>
    <property type="match status" value="1"/>
</dbReference>
<evidence type="ECO:0000259" key="12">
    <source>
        <dbReference type="PROSITE" id="PS50885"/>
    </source>
</evidence>
<dbReference type="InterPro" id="IPR005467">
    <property type="entry name" value="His_kinase_dom"/>
</dbReference>
<keyword evidence="5" id="KW-0808">Transferase</keyword>
<dbReference type="AlphaFoldDB" id="A0A1H6RZX4"/>
<evidence type="ECO:0000256" key="1">
    <source>
        <dbReference type="ARBA" id="ARBA00000085"/>
    </source>
</evidence>
<name>A0A1H6RZX4_9GAMM</name>
<dbReference type="Gene3D" id="1.10.287.130">
    <property type="match status" value="1"/>
</dbReference>
<feature type="domain" description="HAMP" evidence="12">
    <location>
        <begin position="378"/>
        <end position="438"/>
    </location>
</feature>
<evidence type="ECO:0000256" key="9">
    <source>
        <dbReference type="ARBA" id="ARBA00023012"/>
    </source>
</evidence>
<evidence type="ECO:0000256" key="10">
    <source>
        <dbReference type="SAM" id="Phobius"/>
    </source>
</evidence>
<dbReference type="CDD" id="cd00082">
    <property type="entry name" value="HisKA"/>
    <property type="match status" value="1"/>
</dbReference>
<keyword evidence="6 10" id="KW-0812">Transmembrane</keyword>
<keyword evidence="7 13" id="KW-0418">Kinase</keyword>
<dbReference type="RefSeq" id="WP_091334658.1">
    <property type="nucleotide sequence ID" value="NZ_FNYC01000002.1"/>
</dbReference>
<dbReference type="SUPFAM" id="SSF55874">
    <property type="entry name" value="ATPase domain of HSP90 chaperone/DNA topoisomerase II/histidine kinase"/>
    <property type="match status" value="1"/>
</dbReference>
<dbReference type="SMART" id="SM00388">
    <property type="entry name" value="HisKA"/>
    <property type="match status" value="1"/>
</dbReference>
<dbReference type="EC" id="2.7.13.3" evidence="3"/>
<dbReference type="Gene3D" id="3.30.565.10">
    <property type="entry name" value="Histidine kinase-like ATPase, C-terminal domain"/>
    <property type="match status" value="1"/>
</dbReference>
<comment type="subcellular location">
    <subcellularLocation>
        <location evidence="2">Membrane</location>
    </subcellularLocation>
</comment>
<sequence>MNLRRKLLLVALCTLALPVAGWLYVRQMETLLREGQAQALVASARAVARSLVATGAALPQDARGWYVEQAATPITVDGYGDDWAPLTPWSQPLGPRGSVLLAEDADGFYLYVQQRQTRRVRADADDPGALRADHLILELDRGDARLRYLLASAAPGSFTARLLDPPVPGWPDRLVGQWQEDGGGWRVEVQLPRPLVVDRLGLGLYDASAGGDPLAVDARSLWHYSPTLAQELDRLAPEEVRARVLAPTGWLLAQSGHLQAGGPQPGWFSALVYRALLANPVEDAASWTQDAPRLDLPEIARARAGKPSTVWRDGETRASVVLAAAVPIGTPGRVRGVLLLEQASTTVPLLANRALFTLLATSFGVLLVAGGILLWFATRLSLRLGRLRDAAERAQMADGRIDGLFAQGRFPLTAAPDEIGDLARSFERLFEAVGGYTDYLRTLASKLSHELNTPLAIVKSSLDNLEHALQANAALPPEAQPYLARARDGVARLGTLVRAMSEASRMERAIAAAEAEDVDLREVVRGCAEAYRPLIGARELTCQLPEAPLPMHCAPELIAQALDKLLDNALSFTPADGWLRLALIAREDGAEITLANQGPPLPAAMQARLFDSLVSLRDKATPGDAPHLGLGLYVVRLVAERHGGSASAGNLGDGSGVAFTLRLRNMPRQRL</sequence>
<keyword evidence="10" id="KW-0472">Membrane</keyword>
<dbReference type="PROSITE" id="PS50109">
    <property type="entry name" value="HIS_KIN"/>
    <property type="match status" value="1"/>
</dbReference>
<dbReference type="EMBL" id="FNYC01000002">
    <property type="protein sequence ID" value="SEI61219.1"/>
    <property type="molecule type" value="Genomic_DNA"/>
</dbReference>
<keyword evidence="4" id="KW-0597">Phosphoprotein</keyword>
<feature type="transmembrane region" description="Helical" evidence="10">
    <location>
        <begin position="354"/>
        <end position="378"/>
    </location>
</feature>
<protein>
    <recommendedName>
        <fullName evidence="3">histidine kinase</fullName>
        <ecNumber evidence="3">2.7.13.3</ecNumber>
    </recommendedName>
</protein>
<dbReference type="Proteomes" id="UP000199420">
    <property type="component" value="Unassembled WGS sequence"/>
</dbReference>